<sequence>MEIPNLNLQSFDHITFSIPVSYSKLSECTLV</sequence>
<dbReference type="EMBL" id="GGEC01071044">
    <property type="protein sequence ID" value="MBX51528.1"/>
    <property type="molecule type" value="Transcribed_RNA"/>
</dbReference>
<dbReference type="AlphaFoldDB" id="A0A2P2P9U5"/>
<protein>
    <submittedName>
        <fullName evidence="1">Uncharacterized protein</fullName>
    </submittedName>
</protein>
<evidence type="ECO:0000313" key="1">
    <source>
        <dbReference type="EMBL" id="MBX51528.1"/>
    </source>
</evidence>
<reference evidence="1" key="1">
    <citation type="submission" date="2018-02" db="EMBL/GenBank/DDBJ databases">
        <title>Rhizophora mucronata_Transcriptome.</title>
        <authorList>
            <person name="Meera S.P."/>
            <person name="Sreeshan A."/>
            <person name="Augustine A."/>
        </authorList>
    </citation>
    <scope>NUCLEOTIDE SEQUENCE</scope>
    <source>
        <tissue evidence="1">Leaf</tissue>
    </source>
</reference>
<accession>A0A2P2P9U5</accession>
<name>A0A2P2P9U5_RHIMU</name>
<proteinExistence type="predicted"/>
<organism evidence="1">
    <name type="scientific">Rhizophora mucronata</name>
    <name type="common">Asiatic mangrove</name>
    <dbReference type="NCBI Taxonomy" id="61149"/>
    <lineage>
        <taxon>Eukaryota</taxon>
        <taxon>Viridiplantae</taxon>
        <taxon>Streptophyta</taxon>
        <taxon>Embryophyta</taxon>
        <taxon>Tracheophyta</taxon>
        <taxon>Spermatophyta</taxon>
        <taxon>Magnoliopsida</taxon>
        <taxon>eudicotyledons</taxon>
        <taxon>Gunneridae</taxon>
        <taxon>Pentapetalae</taxon>
        <taxon>rosids</taxon>
        <taxon>fabids</taxon>
        <taxon>Malpighiales</taxon>
        <taxon>Rhizophoraceae</taxon>
        <taxon>Rhizophora</taxon>
    </lineage>
</organism>